<evidence type="ECO:0000313" key="2">
    <source>
        <dbReference type="Proteomes" id="UP001151529"/>
    </source>
</evidence>
<accession>A0A9Q0Z563</accession>
<organism evidence="1 2">
    <name type="scientific">Salix viminalis</name>
    <name type="common">Common osier</name>
    <name type="synonym">Basket willow</name>
    <dbReference type="NCBI Taxonomy" id="40686"/>
    <lineage>
        <taxon>Eukaryota</taxon>
        <taxon>Viridiplantae</taxon>
        <taxon>Streptophyta</taxon>
        <taxon>Embryophyta</taxon>
        <taxon>Tracheophyta</taxon>
        <taxon>Spermatophyta</taxon>
        <taxon>Magnoliopsida</taxon>
        <taxon>eudicotyledons</taxon>
        <taxon>Gunneridae</taxon>
        <taxon>Pentapetalae</taxon>
        <taxon>rosids</taxon>
        <taxon>fabids</taxon>
        <taxon>Malpighiales</taxon>
        <taxon>Salicaceae</taxon>
        <taxon>Saliceae</taxon>
        <taxon>Salix</taxon>
    </lineage>
</organism>
<dbReference type="SUPFAM" id="SSF53335">
    <property type="entry name" value="S-adenosyl-L-methionine-dependent methyltransferases"/>
    <property type="match status" value="1"/>
</dbReference>
<dbReference type="CDD" id="cd02440">
    <property type="entry name" value="AdoMet_MTases"/>
    <property type="match status" value="1"/>
</dbReference>
<reference evidence="1" key="2">
    <citation type="journal article" date="2023" name="Int. J. Mol. Sci.">
        <title>De Novo Assembly and Annotation of 11 Diverse Shrub Willow (Salix) Genomes Reveals Novel Gene Organization in Sex-Linked Regions.</title>
        <authorList>
            <person name="Hyden B."/>
            <person name="Feng K."/>
            <person name="Yates T.B."/>
            <person name="Jawdy S."/>
            <person name="Cereghino C."/>
            <person name="Smart L.B."/>
            <person name="Muchero W."/>
        </authorList>
    </citation>
    <scope>NUCLEOTIDE SEQUENCE [LARGE SCALE GENOMIC DNA]</scope>
    <source>
        <tissue evidence="1">Shoot tip</tissue>
    </source>
</reference>
<keyword evidence="2" id="KW-1185">Reference proteome</keyword>
<evidence type="ECO:0000313" key="1">
    <source>
        <dbReference type="EMBL" id="KAJ6721706.1"/>
    </source>
</evidence>
<sequence length="427" mass="49253">MAAADCSSGKTCIHQKQMAPSRLEAWARLFVTRYLGSHISTDRLILEEEGGETFTFEGTSKKCNLEAVLKVHNPQFYWKVMTRADMGLADAYIDGDFSFADKDQGLLDLFMVLVANRDANKSISEVSKKRGWWTPSLFVVGIASAKFFLQHVLRQNTLTQARRNISRHYDLSNEFFSLFLKETMAYSTAIFKTEDEDLNTAQLRKISALIEKARIDKKHEILEIEMKVKEAGLQDNIRLLLCDYRELPKGYKYDRIVSCEMIEHVGHEYMEDYFSICESALAEDGLLVLQFISIPDERYDEYRRSSDFIKEYIFPGGCLPSLSRITSAMSVASRLSVEHVENLGSHYYFTLRCWRKNFLENKRKILSLGFDEKFIRTWEYYFDYCAAGFKTYTLGDYQVVFSRPGNVAALGNPYKGFPSAYQHLSLI</sequence>
<dbReference type="Proteomes" id="UP001151529">
    <property type="component" value="Chromosome 10"/>
</dbReference>
<dbReference type="InterPro" id="IPR003333">
    <property type="entry name" value="CMAS"/>
</dbReference>
<protein>
    <recommendedName>
        <fullName evidence="3">Cyclopropane-fatty-acyl-phospholipid synthase</fullName>
    </recommendedName>
</protein>
<proteinExistence type="predicted"/>
<dbReference type="EMBL" id="JAPFFL010000006">
    <property type="protein sequence ID" value="KAJ6721706.1"/>
    <property type="molecule type" value="Genomic_DNA"/>
</dbReference>
<evidence type="ECO:0008006" key="3">
    <source>
        <dbReference type="Google" id="ProtNLM"/>
    </source>
</evidence>
<dbReference type="Pfam" id="PF02353">
    <property type="entry name" value="CMAS"/>
    <property type="match status" value="2"/>
</dbReference>
<dbReference type="Gene3D" id="3.40.50.150">
    <property type="entry name" value="Vaccinia Virus protein VP39"/>
    <property type="match status" value="2"/>
</dbReference>
<dbReference type="OrthoDB" id="14934at2759"/>
<dbReference type="GO" id="GO:0008610">
    <property type="term" value="P:lipid biosynthetic process"/>
    <property type="evidence" value="ECO:0007669"/>
    <property type="project" value="InterPro"/>
</dbReference>
<gene>
    <name evidence="1" type="ORF">OIU85_024768</name>
</gene>
<dbReference type="GO" id="GO:0008168">
    <property type="term" value="F:methyltransferase activity"/>
    <property type="evidence" value="ECO:0007669"/>
    <property type="project" value="TreeGrafter"/>
</dbReference>
<dbReference type="PANTHER" id="PTHR43675:SF25">
    <property type="entry name" value="CYCLOPROPANE FATTY ACID SYNTHASE"/>
    <property type="match status" value="1"/>
</dbReference>
<dbReference type="PIRSF" id="PIRSF003085">
    <property type="entry name" value="CMAS"/>
    <property type="match status" value="1"/>
</dbReference>
<comment type="caution">
    <text evidence="1">The sequence shown here is derived from an EMBL/GenBank/DDBJ whole genome shotgun (WGS) entry which is preliminary data.</text>
</comment>
<reference evidence="1" key="1">
    <citation type="submission" date="2022-11" db="EMBL/GenBank/DDBJ databases">
        <authorList>
            <person name="Hyden B.L."/>
            <person name="Feng K."/>
            <person name="Yates T."/>
            <person name="Jawdy S."/>
            <person name="Smart L.B."/>
            <person name="Muchero W."/>
        </authorList>
    </citation>
    <scope>NUCLEOTIDE SEQUENCE</scope>
    <source>
        <tissue evidence="1">Shoot tip</tissue>
    </source>
</reference>
<dbReference type="InterPro" id="IPR026669">
    <property type="entry name" value="Arsenite_MeTrfase-like"/>
</dbReference>
<dbReference type="AlphaFoldDB" id="A0A9Q0Z563"/>
<name>A0A9Q0Z563_SALVM</name>
<dbReference type="PANTHER" id="PTHR43675">
    <property type="entry name" value="ARSENITE METHYLTRANSFERASE"/>
    <property type="match status" value="1"/>
</dbReference>
<dbReference type="InterPro" id="IPR029063">
    <property type="entry name" value="SAM-dependent_MTases_sf"/>
</dbReference>